<sequence>MQLSDVTRESVVKAIAEYDKLGREEFLERNGFGEARDYFLVFGSRRYDSKAIVGVAYRHATGESRRSGDFTGGKNVAKRLRDLCFEVDEGTSQSAKS</sequence>
<evidence type="ECO:0000313" key="2">
    <source>
        <dbReference type="EMBL" id="NMN97844.1"/>
    </source>
</evidence>
<proteinExistence type="predicted"/>
<evidence type="ECO:0000259" key="1">
    <source>
        <dbReference type="Pfam" id="PF26345"/>
    </source>
</evidence>
<reference evidence="2 3" key="2">
    <citation type="submission" date="2020-06" db="EMBL/GenBank/DDBJ databases">
        <title>Antribacter stalactiti gen. nov., sp. nov., a new member of the family Nacardiaceae isolated from a cave.</title>
        <authorList>
            <person name="Kim I.S."/>
        </authorList>
    </citation>
    <scope>NUCLEOTIDE SEQUENCE [LARGE SCALE GENOMIC DNA]</scope>
    <source>
        <strain evidence="2 3">YC2-7</strain>
    </source>
</reference>
<reference evidence="2 3" key="1">
    <citation type="submission" date="2019-05" db="EMBL/GenBank/DDBJ databases">
        <authorList>
            <person name="Lee S.D."/>
        </authorList>
    </citation>
    <scope>NUCLEOTIDE SEQUENCE [LARGE SCALE GENOMIC DNA]</scope>
    <source>
        <strain evidence="2 3">YC2-7</strain>
    </source>
</reference>
<protein>
    <recommendedName>
        <fullName evidence="1">ScoMcrA-like N-terminal head domain-containing protein</fullName>
    </recommendedName>
</protein>
<evidence type="ECO:0000313" key="3">
    <source>
        <dbReference type="Proteomes" id="UP000535543"/>
    </source>
</evidence>
<dbReference type="InterPro" id="IPR058807">
    <property type="entry name" value="ScoMcrA_N"/>
</dbReference>
<name>A0A848KLH8_9NOCA</name>
<organism evidence="2 3">
    <name type="scientific">Antrihabitans stalactiti</name>
    <dbReference type="NCBI Taxonomy" id="2584121"/>
    <lineage>
        <taxon>Bacteria</taxon>
        <taxon>Bacillati</taxon>
        <taxon>Actinomycetota</taxon>
        <taxon>Actinomycetes</taxon>
        <taxon>Mycobacteriales</taxon>
        <taxon>Nocardiaceae</taxon>
        <taxon>Antrihabitans</taxon>
    </lineage>
</organism>
<gene>
    <name evidence="2" type="ORF">FGL95_22660</name>
</gene>
<dbReference type="AlphaFoldDB" id="A0A848KLH8"/>
<feature type="domain" description="ScoMcrA-like N-terminal head" evidence="1">
    <location>
        <begin position="4"/>
        <end position="89"/>
    </location>
</feature>
<dbReference type="Pfam" id="PF26345">
    <property type="entry name" value="ScoMcrA_N"/>
    <property type="match status" value="1"/>
</dbReference>
<dbReference type="Proteomes" id="UP000535543">
    <property type="component" value="Unassembled WGS sequence"/>
</dbReference>
<dbReference type="EMBL" id="VCQU01000008">
    <property type="protein sequence ID" value="NMN97844.1"/>
    <property type="molecule type" value="Genomic_DNA"/>
</dbReference>
<keyword evidence="3" id="KW-1185">Reference proteome</keyword>
<accession>A0A848KLH8</accession>
<comment type="caution">
    <text evidence="2">The sequence shown here is derived from an EMBL/GenBank/DDBJ whole genome shotgun (WGS) entry which is preliminary data.</text>
</comment>